<feature type="domain" description="Ribonuclease H1 N-terminal" evidence="1">
    <location>
        <begin position="170"/>
        <end position="211"/>
    </location>
</feature>
<name>A0A0D0CC27_9AGAR</name>
<evidence type="ECO:0000259" key="1">
    <source>
        <dbReference type="Pfam" id="PF01693"/>
    </source>
</evidence>
<dbReference type="HOGENOM" id="CLU_1209950_0_0_1"/>
<organism evidence="2 3">
    <name type="scientific">Collybiopsis luxurians FD-317 M1</name>
    <dbReference type="NCBI Taxonomy" id="944289"/>
    <lineage>
        <taxon>Eukaryota</taxon>
        <taxon>Fungi</taxon>
        <taxon>Dikarya</taxon>
        <taxon>Basidiomycota</taxon>
        <taxon>Agaricomycotina</taxon>
        <taxon>Agaricomycetes</taxon>
        <taxon>Agaricomycetidae</taxon>
        <taxon>Agaricales</taxon>
        <taxon>Marasmiineae</taxon>
        <taxon>Omphalotaceae</taxon>
        <taxon>Collybiopsis</taxon>
        <taxon>Collybiopsis luxurians</taxon>
    </lineage>
</organism>
<protein>
    <recommendedName>
        <fullName evidence="1">Ribonuclease H1 N-terminal domain-containing protein</fullName>
    </recommendedName>
</protein>
<accession>A0A0D0CC27</accession>
<dbReference type="EMBL" id="KN834777">
    <property type="protein sequence ID" value="KIK60039.1"/>
    <property type="molecule type" value="Genomic_DNA"/>
</dbReference>
<evidence type="ECO:0000313" key="2">
    <source>
        <dbReference type="EMBL" id="KIK60039.1"/>
    </source>
</evidence>
<dbReference type="Proteomes" id="UP000053593">
    <property type="component" value="Unassembled WGS sequence"/>
</dbReference>
<dbReference type="SUPFAM" id="SSF55658">
    <property type="entry name" value="L9 N-domain-like"/>
    <property type="match status" value="1"/>
</dbReference>
<dbReference type="InterPro" id="IPR037056">
    <property type="entry name" value="RNase_H1_N_sf"/>
</dbReference>
<reference evidence="2 3" key="1">
    <citation type="submission" date="2014-04" db="EMBL/GenBank/DDBJ databases">
        <title>Evolutionary Origins and Diversification of the Mycorrhizal Mutualists.</title>
        <authorList>
            <consortium name="DOE Joint Genome Institute"/>
            <consortium name="Mycorrhizal Genomics Consortium"/>
            <person name="Kohler A."/>
            <person name="Kuo A."/>
            <person name="Nagy L.G."/>
            <person name="Floudas D."/>
            <person name="Copeland A."/>
            <person name="Barry K.W."/>
            <person name="Cichocki N."/>
            <person name="Veneault-Fourrey C."/>
            <person name="LaButti K."/>
            <person name="Lindquist E.A."/>
            <person name="Lipzen A."/>
            <person name="Lundell T."/>
            <person name="Morin E."/>
            <person name="Murat C."/>
            <person name="Riley R."/>
            <person name="Ohm R."/>
            <person name="Sun H."/>
            <person name="Tunlid A."/>
            <person name="Henrissat B."/>
            <person name="Grigoriev I.V."/>
            <person name="Hibbett D.S."/>
            <person name="Martin F."/>
        </authorList>
    </citation>
    <scope>NUCLEOTIDE SEQUENCE [LARGE SCALE GENOMIC DNA]</scope>
    <source>
        <strain evidence="2 3">FD-317 M1</strain>
    </source>
</reference>
<gene>
    <name evidence="2" type="ORF">GYMLUDRAFT_59761</name>
</gene>
<proteinExistence type="predicted"/>
<dbReference type="Gene3D" id="3.40.970.10">
    <property type="entry name" value="Ribonuclease H1, N-terminal domain"/>
    <property type="match status" value="1"/>
</dbReference>
<sequence length="229" mass="25630">MSEDFSFPSTLFLSRHDLAKIMPALESTFTNVAEFLSGVANQVTMLMADLQARKGRMLTCNVYEDIYKDTYELPAVVQLILMTALYNMNLRSFREFDQICQHLGKSHTTTEAFFESHNQDRKSSEFNSEGPSNAAFTGLPELNIVGPPDVGSIMAPPPMPISIEQTPEHWYVITVGHTVGIFSSLSLVHKLVYKVKGNVMQVFYSYDEAKAEYELAKDLGLLDVVGWSA</sequence>
<dbReference type="InterPro" id="IPR009027">
    <property type="entry name" value="Ribosomal_bL9/RNase_H1_N"/>
</dbReference>
<keyword evidence="3" id="KW-1185">Reference proteome</keyword>
<dbReference type="AlphaFoldDB" id="A0A0D0CC27"/>
<dbReference type="Pfam" id="PF01693">
    <property type="entry name" value="Cauli_VI"/>
    <property type="match status" value="1"/>
</dbReference>
<evidence type="ECO:0000313" key="3">
    <source>
        <dbReference type="Proteomes" id="UP000053593"/>
    </source>
</evidence>
<dbReference type="OrthoDB" id="3270804at2759"/>
<dbReference type="InterPro" id="IPR011320">
    <property type="entry name" value="RNase_H1_N"/>
</dbReference>